<feature type="domain" description="Pseudouridine synthase RsuA/RluA-like" evidence="4">
    <location>
        <begin position="98"/>
        <end position="251"/>
    </location>
</feature>
<keyword evidence="6" id="KW-1185">Reference proteome</keyword>
<organism evidence="5 6">
    <name type="scientific">Lolliginicoccus lacisalsi</name>
    <dbReference type="NCBI Taxonomy" id="2742202"/>
    <lineage>
        <taxon>Bacteria</taxon>
        <taxon>Bacillati</taxon>
        <taxon>Actinomycetota</taxon>
        <taxon>Actinomycetes</taxon>
        <taxon>Mycobacteriales</taxon>
        <taxon>Hoyosellaceae</taxon>
        <taxon>Lolliginicoccus</taxon>
    </lineage>
</organism>
<dbReference type="AlphaFoldDB" id="A0A927JDY2"/>
<dbReference type="RefSeq" id="WP_192039050.1">
    <property type="nucleotide sequence ID" value="NZ_JACYWE010000004.1"/>
</dbReference>
<evidence type="ECO:0000256" key="3">
    <source>
        <dbReference type="ARBA" id="ARBA00033164"/>
    </source>
</evidence>
<dbReference type="InterPro" id="IPR020103">
    <property type="entry name" value="PsdUridine_synth_cat_dom_sf"/>
</dbReference>
<comment type="caution">
    <text evidence="5">The sequence shown here is derived from an EMBL/GenBank/DDBJ whole genome shotgun (WGS) entry which is preliminary data.</text>
</comment>
<sequence length="306" mass="34417">MAGRTPLPARDGLGPARVRIEHGASAATMLDYLLERFPGSDGFWQAEMSRGHVVDQHSRVVTQSSPYRPGRILYYYRQPVPERTVPFELRVLHQDEAIVVVDKPHFLATIPRGQHITETVLVRARRQLGLDDLVPAHRLDRMTAGVLVLVADPRWRKAYQELFAQRQVRKAYEAIAPHDPALGLSRAGQGPPRTVRSRITKQSGVMVAEEVPGEPNSETLVDLLEVHGGLARYRLRPVTGKTHQLRLHMSSLGVPILGDTYYPVYRPSRGDDDFTDPLRLLAQSLEFTDPITGAERRFDSSLSLRF</sequence>
<dbReference type="InterPro" id="IPR050188">
    <property type="entry name" value="RluA_PseudoU_synthase"/>
</dbReference>
<dbReference type="SUPFAM" id="SSF55120">
    <property type="entry name" value="Pseudouridine synthase"/>
    <property type="match status" value="1"/>
</dbReference>
<evidence type="ECO:0000313" key="5">
    <source>
        <dbReference type="EMBL" id="MBD8506592.1"/>
    </source>
</evidence>
<dbReference type="Proteomes" id="UP000642993">
    <property type="component" value="Unassembled WGS sequence"/>
</dbReference>
<dbReference type="Pfam" id="PF00849">
    <property type="entry name" value="PseudoU_synth_2"/>
    <property type="match status" value="1"/>
</dbReference>
<dbReference type="PROSITE" id="PS01129">
    <property type="entry name" value="PSI_RLU"/>
    <property type="match status" value="1"/>
</dbReference>
<evidence type="ECO:0000256" key="2">
    <source>
        <dbReference type="ARBA" id="ARBA00031870"/>
    </source>
</evidence>
<evidence type="ECO:0000259" key="4">
    <source>
        <dbReference type="Pfam" id="PF00849"/>
    </source>
</evidence>
<dbReference type="InterPro" id="IPR006145">
    <property type="entry name" value="PsdUridine_synth_RsuA/RluA"/>
</dbReference>
<dbReference type="GO" id="GO:0140098">
    <property type="term" value="F:catalytic activity, acting on RNA"/>
    <property type="evidence" value="ECO:0007669"/>
    <property type="project" value="UniProtKB-ARBA"/>
</dbReference>
<dbReference type="GO" id="GO:0009982">
    <property type="term" value="F:pseudouridine synthase activity"/>
    <property type="evidence" value="ECO:0007669"/>
    <property type="project" value="InterPro"/>
</dbReference>
<comment type="catalytic activity">
    <reaction evidence="1">
        <text>a uridine in RNA = a pseudouridine in RNA</text>
        <dbReference type="Rhea" id="RHEA:48348"/>
        <dbReference type="Rhea" id="RHEA-COMP:12068"/>
        <dbReference type="Rhea" id="RHEA-COMP:12069"/>
        <dbReference type="ChEBI" id="CHEBI:65314"/>
        <dbReference type="ChEBI" id="CHEBI:65315"/>
    </reaction>
</comment>
<accession>A0A927JDY2</accession>
<dbReference type="PANTHER" id="PTHR21600">
    <property type="entry name" value="MITOCHONDRIAL RNA PSEUDOURIDINE SYNTHASE"/>
    <property type="match status" value="1"/>
</dbReference>
<dbReference type="InterPro" id="IPR006224">
    <property type="entry name" value="PsdUridine_synth_RluA-like_CS"/>
</dbReference>
<evidence type="ECO:0000313" key="6">
    <source>
        <dbReference type="Proteomes" id="UP000642993"/>
    </source>
</evidence>
<dbReference type="PANTHER" id="PTHR21600:SF84">
    <property type="entry name" value="PSEUDOURIDINE SYNTHASE RSUA_RLUA-LIKE DOMAIN-CONTAINING PROTEIN"/>
    <property type="match status" value="1"/>
</dbReference>
<dbReference type="EMBL" id="JACYWE010000004">
    <property type="protein sequence ID" value="MBD8506592.1"/>
    <property type="molecule type" value="Genomic_DNA"/>
</dbReference>
<name>A0A927JDY2_9ACTN</name>
<dbReference type="GO" id="GO:0000455">
    <property type="term" value="P:enzyme-directed rRNA pseudouridine synthesis"/>
    <property type="evidence" value="ECO:0007669"/>
    <property type="project" value="TreeGrafter"/>
</dbReference>
<reference evidence="5" key="1">
    <citation type="submission" date="2020-09" db="EMBL/GenBank/DDBJ databases">
        <title>Hoyosella lacisalsi sp. nov., a halotolerant actinobacterium isolated from soil of Lake Gudzhirganskoe.</title>
        <authorList>
            <person name="Yang Q."/>
            <person name="Guo P.Y."/>
            <person name="Liu S.W."/>
            <person name="Li F.N."/>
            <person name="Sun C.H."/>
        </authorList>
    </citation>
    <scope>NUCLEOTIDE SEQUENCE</scope>
    <source>
        <strain evidence="5">G463</strain>
    </source>
</reference>
<dbReference type="GO" id="GO:0003723">
    <property type="term" value="F:RNA binding"/>
    <property type="evidence" value="ECO:0007669"/>
    <property type="project" value="InterPro"/>
</dbReference>
<gene>
    <name evidence="5" type="ORF">HT102_08845</name>
</gene>
<protein>
    <recommendedName>
        <fullName evidence="2">RNA pseudouridylate synthase</fullName>
    </recommendedName>
    <alternativeName>
        <fullName evidence="3">RNA-uridine isomerase</fullName>
    </alternativeName>
</protein>
<evidence type="ECO:0000256" key="1">
    <source>
        <dbReference type="ARBA" id="ARBA00000073"/>
    </source>
</evidence>
<dbReference type="Gene3D" id="3.30.2350.10">
    <property type="entry name" value="Pseudouridine synthase"/>
    <property type="match status" value="1"/>
</dbReference>
<proteinExistence type="predicted"/>